<reference evidence="2 3" key="1">
    <citation type="submission" date="2023-05" db="EMBL/GenBank/DDBJ databases">
        <title>YMD87, complete Genome.</title>
        <authorList>
            <person name="Zhang J."/>
            <person name="Xu X."/>
        </authorList>
    </citation>
    <scope>NUCLEOTIDE SEQUENCE [LARGE SCALE GENOMIC DNA]</scope>
    <source>
        <strain evidence="2 3">YMD87</strain>
    </source>
</reference>
<name>A0ABY8QLP7_9RHOB</name>
<gene>
    <name evidence="2" type="ORF">QF118_08445</name>
</gene>
<dbReference type="EMBL" id="CP124616">
    <property type="protein sequence ID" value="WGW05561.1"/>
    <property type="molecule type" value="Genomic_DNA"/>
</dbReference>
<feature type="transmembrane region" description="Helical" evidence="1">
    <location>
        <begin position="185"/>
        <end position="203"/>
    </location>
</feature>
<accession>A0ABY8QLP7</accession>
<feature type="transmembrane region" description="Helical" evidence="1">
    <location>
        <begin position="370"/>
        <end position="393"/>
    </location>
</feature>
<feature type="transmembrane region" description="Helical" evidence="1">
    <location>
        <begin position="338"/>
        <end position="358"/>
    </location>
</feature>
<keyword evidence="3" id="KW-1185">Reference proteome</keyword>
<keyword evidence="1" id="KW-1133">Transmembrane helix</keyword>
<evidence type="ECO:0000313" key="3">
    <source>
        <dbReference type="Proteomes" id="UP001241605"/>
    </source>
</evidence>
<protein>
    <submittedName>
        <fullName evidence="2">DUF4173 domain-containing protein</fullName>
    </submittedName>
</protein>
<feature type="transmembrane region" description="Helical" evidence="1">
    <location>
        <begin position="272"/>
        <end position="296"/>
    </location>
</feature>
<feature type="transmembrane region" description="Helical" evidence="1">
    <location>
        <begin position="67"/>
        <end position="85"/>
    </location>
</feature>
<keyword evidence="1" id="KW-0812">Transmembrane</keyword>
<feature type="transmembrane region" description="Helical" evidence="1">
    <location>
        <begin position="223"/>
        <end position="243"/>
    </location>
</feature>
<keyword evidence="1" id="KW-0472">Membrane</keyword>
<dbReference type="RefSeq" id="WP_282302185.1">
    <property type="nucleotide sequence ID" value="NZ_CP124616.1"/>
</dbReference>
<feature type="transmembrane region" description="Helical" evidence="1">
    <location>
        <begin position="94"/>
        <end position="127"/>
    </location>
</feature>
<dbReference type="Pfam" id="PF13687">
    <property type="entry name" value="DUF4153"/>
    <property type="match status" value="1"/>
</dbReference>
<proteinExistence type="predicted"/>
<dbReference type="InterPro" id="IPR025291">
    <property type="entry name" value="DUF4153"/>
</dbReference>
<feature type="transmembrane region" description="Helical" evidence="1">
    <location>
        <begin position="308"/>
        <end position="326"/>
    </location>
</feature>
<feature type="transmembrane region" description="Helical" evidence="1">
    <location>
        <begin position="405"/>
        <end position="427"/>
    </location>
</feature>
<evidence type="ECO:0000256" key="1">
    <source>
        <dbReference type="SAM" id="Phobius"/>
    </source>
</evidence>
<evidence type="ECO:0000313" key="2">
    <source>
        <dbReference type="EMBL" id="WGW05561.1"/>
    </source>
</evidence>
<sequence length="484" mass="51658">MQGQFIMRGLPRALARDGWWLTPDAPIPPRDGANRPGTLRAPQRLPLILIALIAAGDLLFWQHAPGLSLALFSGLILAAALALGAERRSPKGPALLLAASALPVIEHVQALSLAFLIAGTLLSLAWLRLPPGAQSPAIAAAALGLARTVLQAPARLFRPVKALRALPGLAGPDRAPALRALARNWAFPLGGALVLGGLLIRANPVLSRALSELLRLDLSLLDAIARAALWLGLGLLCTALLSAESKPAQLPRLPQMRWTLGLNAGSVLRGLWVFNGLLGVQTVMDLSIFLGGAALPQGMSHAEYAHRGAYPLLATAMLAGGFALAARPFLGESRLLKPLLLLWLGQNVLLCLSSVLRLDLYVDAFGLTYLRIHAMIWMALVATSLALTLWQVMRGHSNIWLTLRAALLGLATLYACCFVNFAAIIAAQQLDQETRTSQLDRAYLCALGPMAYGAVRGTSLSQCIAPPRVSDWRDWTLRAARVGR</sequence>
<organism evidence="2 3">
    <name type="scientific">Tropicibacter oceani</name>
    <dbReference type="NCBI Taxonomy" id="3058420"/>
    <lineage>
        <taxon>Bacteria</taxon>
        <taxon>Pseudomonadati</taxon>
        <taxon>Pseudomonadota</taxon>
        <taxon>Alphaproteobacteria</taxon>
        <taxon>Rhodobacterales</taxon>
        <taxon>Roseobacteraceae</taxon>
        <taxon>Tropicibacter</taxon>
    </lineage>
</organism>
<dbReference type="Proteomes" id="UP001241605">
    <property type="component" value="Chromosome"/>
</dbReference>